<dbReference type="PANTHER" id="PTHR43038">
    <property type="entry name" value="ATP-BINDING CASSETTE, SUB-FAMILY H, MEMBER 1"/>
    <property type="match status" value="1"/>
</dbReference>
<reference evidence="2 3" key="1">
    <citation type="submission" date="2018-06" db="EMBL/GenBank/DDBJ databases">
        <authorList>
            <consortium name="Pathogen Informatics"/>
            <person name="Doyle S."/>
        </authorList>
    </citation>
    <scope>NUCLEOTIDE SEQUENCE [LARGE SCALE GENOMIC DNA]</scope>
    <source>
        <strain evidence="2 3">NCTC11694</strain>
    </source>
</reference>
<gene>
    <name evidence="2" type="primary">ybhF_2</name>
    <name evidence="2" type="ORF">NCTC11694_01780</name>
</gene>
<dbReference type="SUPFAM" id="SSF52540">
    <property type="entry name" value="P-loop containing nucleoside triphosphate hydrolases"/>
    <property type="match status" value="1"/>
</dbReference>
<evidence type="ECO:0000313" key="2">
    <source>
        <dbReference type="EMBL" id="STR40623.1"/>
    </source>
</evidence>
<evidence type="ECO:0000259" key="1">
    <source>
        <dbReference type="Pfam" id="PF00005"/>
    </source>
</evidence>
<feature type="domain" description="ABC transporter" evidence="1">
    <location>
        <begin position="9"/>
        <end position="87"/>
    </location>
</feature>
<dbReference type="Gene3D" id="3.40.50.300">
    <property type="entry name" value="P-loop containing nucleotide triphosphate hydrolases"/>
    <property type="match status" value="1"/>
</dbReference>
<evidence type="ECO:0000313" key="3">
    <source>
        <dbReference type="Proteomes" id="UP000255050"/>
    </source>
</evidence>
<protein>
    <submittedName>
        <fullName evidence="2">ABC transporter multidrug efflux pump</fullName>
    </submittedName>
</protein>
<dbReference type="InterPro" id="IPR027417">
    <property type="entry name" value="P-loop_NTPase"/>
</dbReference>
<dbReference type="Proteomes" id="UP000255050">
    <property type="component" value="Unassembled WGS sequence"/>
</dbReference>
<dbReference type="EMBL" id="UGJR01000002">
    <property type="protein sequence ID" value="STR40623.1"/>
    <property type="molecule type" value="Genomic_DNA"/>
</dbReference>
<dbReference type="AlphaFoldDB" id="A0A7H4LWU7"/>
<comment type="caution">
    <text evidence="2">The sequence shown here is derived from an EMBL/GenBank/DDBJ whole genome shotgun (WGS) entry which is preliminary data.</text>
</comment>
<sequence length="111" mass="12130">MRCSAICRRKFGLYEDLTVMENLTLYADLRSVTGEAREKTFARLLEFTSLGPFTGRLAGKLSGGMKQKLGLACTLVGEPKVLLLDEPGVGVDPSPAANCGRWCTNWRATEC</sequence>
<dbReference type="PANTHER" id="PTHR43038:SF3">
    <property type="entry name" value="ABC TRANSPORTER G FAMILY MEMBER 20 ISOFORM X1"/>
    <property type="match status" value="1"/>
</dbReference>
<accession>A0A7H4LWU7</accession>
<dbReference type="GO" id="GO:0016887">
    <property type="term" value="F:ATP hydrolysis activity"/>
    <property type="evidence" value="ECO:0007669"/>
    <property type="project" value="InterPro"/>
</dbReference>
<dbReference type="Pfam" id="PF00005">
    <property type="entry name" value="ABC_tran"/>
    <property type="match status" value="1"/>
</dbReference>
<name>A0A7H4LWU7_9ENTR</name>
<proteinExistence type="predicted"/>
<dbReference type="InterPro" id="IPR003439">
    <property type="entry name" value="ABC_transporter-like_ATP-bd"/>
</dbReference>
<organism evidence="2 3">
    <name type="scientific">Klebsiella michiganensis</name>
    <dbReference type="NCBI Taxonomy" id="1134687"/>
    <lineage>
        <taxon>Bacteria</taxon>
        <taxon>Pseudomonadati</taxon>
        <taxon>Pseudomonadota</taxon>
        <taxon>Gammaproteobacteria</taxon>
        <taxon>Enterobacterales</taxon>
        <taxon>Enterobacteriaceae</taxon>
        <taxon>Klebsiella/Raoultella group</taxon>
        <taxon>Klebsiella</taxon>
    </lineage>
</organism>
<dbReference type="GO" id="GO:0005524">
    <property type="term" value="F:ATP binding"/>
    <property type="evidence" value="ECO:0007669"/>
    <property type="project" value="InterPro"/>
</dbReference>